<sequence length="178" mass="20837">AVEWLREQGIILIYYIAATRINGDEKKRSDFYSFYDNRWKEYEDYFGPKPSADPTEWARVISTGEPAIYSTGNHPRQHGICINNPFVRKYVKGAVHIAVDLGAQGIFFDDSPIFCYCRYCDARFRDHLQKGFSSKELNEIFGINSINEVISANFVIERLIKLETPLFVEWRRFRAINY</sequence>
<dbReference type="EMBL" id="BARV01039880">
    <property type="protein sequence ID" value="GAI48732.1"/>
    <property type="molecule type" value="Genomic_DNA"/>
</dbReference>
<comment type="caution">
    <text evidence="1">The sequence shown here is derived from an EMBL/GenBank/DDBJ whole genome shotgun (WGS) entry which is preliminary data.</text>
</comment>
<dbReference type="AlphaFoldDB" id="X1NXF1"/>
<accession>X1NXF1</accession>
<gene>
    <name evidence="1" type="ORF">S06H3_60980</name>
</gene>
<proteinExistence type="predicted"/>
<feature type="non-terminal residue" evidence="1">
    <location>
        <position position="178"/>
    </location>
</feature>
<feature type="non-terminal residue" evidence="1">
    <location>
        <position position="1"/>
    </location>
</feature>
<evidence type="ECO:0000313" key="1">
    <source>
        <dbReference type="EMBL" id="GAI48732.1"/>
    </source>
</evidence>
<dbReference type="Gene3D" id="3.20.20.80">
    <property type="entry name" value="Glycosidases"/>
    <property type="match status" value="1"/>
</dbReference>
<reference evidence="1" key="1">
    <citation type="journal article" date="2014" name="Front. Microbiol.">
        <title>High frequency of phylogenetically diverse reductive dehalogenase-homologous genes in deep subseafloor sedimentary metagenomes.</title>
        <authorList>
            <person name="Kawai M."/>
            <person name="Futagami T."/>
            <person name="Toyoda A."/>
            <person name="Takaki Y."/>
            <person name="Nishi S."/>
            <person name="Hori S."/>
            <person name="Arai W."/>
            <person name="Tsubouchi T."/>
            <person name="Morono Y."/>
            <person name="Uchiyama I."/>
            <person name="Ito T."/>
            <person name="Fujiyama A."/>
            <person name="Inagaki F."/>
            <person name="Takami H."/>
        </authorList>
    </citation>
    <scope>NUCLEOTIDE SEQUENCE</scope>
    <source>
        <strain evidence="1">Expedition CK06-06</strain>
    </source>
</reference>
<organism evidence="1">
    <name type="scientific">marine sediment metagenome</name>
    <dbReference type="NCBI Taxonomy" id="412755"/>
    <lineage>
        <taxon>unclassified sequences</taxon>
        <taxon>metagenomes</taxon>
        <taxon>ecological metagenomes</taxon>
    </lineage>
</organism>
<name>X1NXF1_9ZZZZ</name>
<protein>
    <submittedName>
        <fullName evidence="1">Uncharacterized protein</fullName>
    </submittedName>
</protein>